<dbReference type="PANTHER" id="PTHR24348:SF22">
    <property type="entry name" value="NON-SPECIFIC SERINE_THREONINE PROTEIN KINASE"/>
    <property type="match status" value="1"/>
</dbReference>
<dbReference type="PROSITE" id="PS00108">
    <property type="entry name" value="PROTEIN_KINASE_ST"/>
    <property type="match status" value="1"/>
</dbReference>
<evidence type="ECO:0000256" key="4">
    <source>
        <dbReference type="ARBA" id="ARBA00022840"/>
    </source>
</evidence>
<evidence type="ECO:0000256" key="2">
    <source>
        <dbReference type="ARBA" id="ARBA00022741"/>
    </source>
</evidence>
<dbReference type="GO" id="GO:0010506">
    <property type="term" value="P:regulation of autophagy"/>
    <property type="evidence" value="ECO:0007669"/>
    <property type="project" value="InterPro"/>
</dbReference>
<sequence length="322" mass="38160">MQKKREKFRIETRRNDLERCFKQKREIQDQGAIITIGEYCYNSDNLLGKGSYCQVYAGWKCQNRNKKVAIRVMIGNERVSSEIELQKSLKSKNIAKIYDDVKIEDKHYIIMELCDESLSKRYQEFSRNEAIQYFQQILNGLEELQKHKIIHRDLKLDNILLKKKQIKIIDFGFAKNITDNGLGTESVKCGTPETMAPEVHKSIKRTIYSDKQDVWALGIILHQLFYKIHPFESLECLLENKRRDTREEEDEVVNDFINKCLTEEDKRMSIKEALQHRIRKYQIAIDSDDQKTLFGQIKDCVQSKLESLTHYWYETVRGYLIK</sequence>
<dbReference type="GO" id="GO:0005524">
    <property type="term" value="F:ATP binding"/>
    <property type="evidence" value="ECO:0007669"/>
    <property type="project" value="UniProtKB-KW"/>
</dbReference>
<evidence type="ECO:0000313" key="6">
    <source>
        <dbReference type="EMBL" id="CAD8112342.1"/>
    </source>
</evidence>
<keyword evidence="1" id="KW-0808">Transferase</keyword>
<accession>A0A8S1Q9T4</accession>
<dbReference type="AlphaFoldDB" id="A0A8S1Q9T4"/>
<protein>
    <recommendedName>
        <fullName evidence="5">Protein kinase domain-containing protein</fullName>
    </recommendedName>
</protein>
<dbReference type="GO" id="GO:0005776">
    <property type="term" value="C:autophagosome"/>
    <property type="evidence" value="ECO:0007669"/>
    <property type="project" value="TreeGrafter"/>
</dbReference>
<dbReference type="GO" id="GO:0000407">
    <property type="term" value="C:phagophore assembly site"/>
    <property type="evidence" value="ECO:0007669"/>
    <property type="project" value="TreeGrafter"/>
</dbReference>
<evidence type="ECO:0000259" key="5">
    <source>
        <dbReference type="PROSITE" id="PS50011"/>
    </source>
</evidence>
<dbReference type="SMART" id="SM00220">
    <property type="entry name" value="S_TKc"/>
    <property type="match status" value="1"/>
</dbReference>
<reference evidence="6" key="1">
    <citation type="submission" date="2021-01" db="EMBL/GenBank/DDBJ databases">
        <authorList>
            <consortium name="Genoscope - CEA"/>
            <person name="William W."/>
        </authorList>
    </citation>
    <scope>NUCLEOTIDE SEQUENCE</scope>
</reference>
<dbReference type="GO" id="GO:0005829">
    <property type="term" value="C:cytosol"/>
    <property type="evidence" value="ECO:0007669"/>
    <property type="project" value="TreeGrafter"/>
</dbReference>
<dbReference type="EMBL" id="CAJJDM010000156">
    <property type="protein sequence ID" value="CAD8112342.1"/>
    <property type="molecule type" value="Genomic_DNA"/>
</dbReference>
<feature type="domain" description="Protein kinase" evidence="5">
    <location>
        <begin position="41"/>
        <end position="279"/>
    </location>
</feature>
<dbReference type="InterPro" id="IPR045269">
    <property type="entry name" value="Atg1-like"/>
</dbReference>
<dbReference type="PANTHER" id="PTHR24348">
    <property type="entry name" value="SERINE/THREONINE-PROTEIN KINASE UNC-51-RELATED"/>
    <property type="match status" value="1"/>
</dbReference>
<name>A0A8S1Q9T4_PARPR</name>
<dbReference type="FunFam" id="1.10.510.10:FF:002191">
    <property type="entry name" value="Uncharacterized protein"/>
    <property type="match status" value="1"/>
</dbReference>
<evidence type="ECO:0000313" key="7">
    <source>
        <dbReference type="Proteomes" id="UP000688137"/>
    </source>
</evidence>
<keyword evidence="7" id="KW-1185">Reference proteome</keyword>
<gene>
    <name evidence="6" type="ORF">PPRIM_AZ9-3.1.T1510027</name>
</gene>
<comment type="caution">
    <text evidence="6">The sequence shown here is derived from an EMBL/GenBank/DDBJ whole genome shotgun (WGS) entry which is preliminary data.</text>
</comment>
<dbReference type="OMA" id="IMELCDE"/>
<dbReference type="GO" id="GO:0016020">
    <property type="term" value="C:membrane"/>
    <property type="evidence" value="ECO:0007669"/>
    <property type="project" value="TreeGrafter"/>
</dbReference>
<dbReference type="GO" id="GO:0000045">
    <property type="term" value="P:autophagosome assembly"/>
    <property type="evidence" value="ECO:0007669"/>
    <property type="project" value="TreeGrafter"/>
</dbReference>
<dbReference type="PROSITE" id="PS50011">
    <property type="entry name" value="PROTEIN_KINASE_DOM"/>
    <property type="match status" value="1"/>
</dbReference>
<dbReference type="GO" id="GO:0004674">
    <property type="term" value="F:protein serine/threonine kinase activity"/>
    <property type="evidence" value="ECO:0007669"/>
    <property type="project" value="InterPro"/>
</dbReference>
<keyword evidence="4" id="KW-0067">ATP-binding</keyword>
<evidence type="ECO:0000256" key="3">
    <source>
        <dbReference type="ARBA" id="ARBA00022777"/>
    </source>
</evidence>
<dbReference type="InterPro" id="IPR008271">
    <property type="entry name" value="Ser/Thr_kinase_AS"/>
</dbReference>
<keyword evidence="2" id="KW-0547">Nucleotide-binding</keyword>
<proteinExistence type="predicted"/>
<dbReference type="Pfam" id="PF00069">
    <property type="entry name" value="Pkinase"/>
    <property type="match status" value="1"/>
</dbReference>
<evidence type="ECO:0000256" key="1">
    <source>
        <dbReference type="ARBA" id="ARBA00022679"/>
    </source>
</evidence>
<organism evidence="6 7">
    <name type="scientific">Paramecium primaurelia</name>
    <dbReference type="NCBI Taxonomy" id="5886"/>
    <lineage>
        <taxon>Eukaryota</taxon>
        <taxon>Sar</taxon>
        <taxon>Alveolata</taxon>
        <taxon>Ciliophora</taxon>
        <taxon>Intramacronucleata</taxon>
        <taxon>Oligohymenophorea</taxon>
        <taxon>Peniculida</taxon>
        <taxon>Parameciidae</taxon>
        <taxon>Paramecium</taxon>
    </lineage>
</organism>
<dbReference type="Proteomes" id="UP000688137">
    <property type="component" value="Unassembled WGS sequence"/>
</dbReference>
<dbReference type="InterPro" id="IPR000719">
    <property type="entry name" value="Prot_kinase_dom"/>
</dbReference>
<keyword evidence="3" id="KW-0418">Kinase</keyword>